<accession>A0ABU8LQX1</accession>
<dbReference type="PANTHER" id="PTHR12128">
    <property type="entry name" value="DIHYDRODIPICOLINATE SYNTHASE"/>
    <property type="match status" value="1"/>
</dbReference>
<organism evidence="4 5">
    <name type="scientific">Microbacterium marmarense</name>
    <dbReference type="NCBI Taxonomy" id="3122051"/>
    <lineage>
        <taxon>Bacteria</taxon>
        <taxon>Bacillati</taxon>
        <taxon>Actinomycetota</taxon>
        <taxon>Actinomycetes</taxon>
        <taxon>Micrococcales</taxon>
        <taxon>Microbacteriaceae</taxon>
        <taxon>Microbacterium</taxon>
    </lineage>
</organism>
<keyword evidence="5" id="KW-1185">Reference proteome</keyword>
<evidence type="ECO:0000256" key="2">
    <source>
        <dbReference type="ARBA" id="ARBA00023239"/>
    </source>
</evidence>
<dbReference type="Pfam" id="PF00701">
    <property type="entry name" value="DHDPS"/>
    <property type="match status" value="1"/>
</dbReference>
<dbReference type="PANTHER" id="PTHR12128:SF66">
    <property type="entry name" value="4-HYDROXY-2-OXOGLUTARATE ALDOLASE, MITOCHONDRIAL"/>
    <property type="match status" value="1"/>
</dbReference>
<dbReference type="EMBL" id="JBBDGL010000001">
    <property type="protein sequence ID" value="MEJ1154663.1"/>
    <property type="molecule type" value="Genomic_DNA"/>
</dbReference>
<dbReference type="RefSeq" id="WP_337337097.1">
    <property type="nucleotide sequence ID" value="NZ_JBBDGL010000001.1"/>
</dbReference>
<reference evidence="4 5" key="1">
    <citation type="submission" date="2024-02" db="EMBL/GenBank/DDBJ databases">
        <authorList>
            <person name="Saticioglu I.B."/>
        </authorList>
    </citation>
    <scope>NUCLEOTIDE SEQUENCE [LARGE SCALE GENOMIC DNA]</scope>
    <source>
        <strain evidence="4 5">Mu-86</strain>
    </source>
</reference>
<dbReference type="InterPro" id="IPR002220">
    <property type="entry name" value="DapA-like"/>
</dbReference>
<dbReference type="Gene3D" id="3.20.20.70">
    <property type="entry name" value="Aldolase class I"/>
    <property type="match status" value="1"/>
</dbReference>
<dbReference type="Proteomes" id="UP001368654">
    <property type="component" value="Unassembled WGS sequence"/>
</dbReference>
<evidence type="ECO:0000256" key="1">
    <source>
        <dbReference type="ARBA" id="ARBA00007592"/>
    </source>
</evidence>
<proteinExistence type="inferred from homology"/>
<evidence type="ECO:0000313" key="5">
    <source>
        <dbReference type="Proteomes" id="UP001368654"/>
    </source>
</evidence>
<evidence type="ECO:0000256" key="3">
    <source>
        <dbReference type="PIRNR" id="PIRNR001365"/>
    </source>
</evidence>
<dbReference type="PIRSF" id="PIRSF001365">
    <property type="entry name" value="DHDPS"/>
    <property type="match status" value="1"/>
</dbReference>
<name>A0ABU8LQX1_9MICO</name>
<comment type="similarity">
    <text evidence="1 3">Belongs to the DapA family.</text>
</comment>
<protein>
    <submittedName>
        <fullName evidence="4">Dihydrodipicolinate synthase family protein</fullName>
    </submittedName>
</protein>
<sequence length="311" mass="33009">MNIGLRAFDADAMTGIAPVMMTPFLDDGSIDLASFDRVVEYLVGLEVPAIMFPGFASEFYKLSDREKVALGTRLIGLLSGTQTVPILAVHAHATTVAVAEARAWVDAGATALNILPPHYMSPSRSALIEHCDKVLQAVSDTSVVLQYAPAGAAGLLADDVRQLAASHPNLVGVKVEARPPYGFIAELQSADAPVACMIGNGGLYMLDSLRAGAVGVQPGAGFVELYQAILAAWTAQRTDDAADVFGRLVPYLLGWAHTQESMVAVEKRIAHRRGLVASPACRSPHRGSGALDEVAIDRFLDEFNQIITEVS</sequence>
<comment type="caution">
    <text evidence="4">The sequence shown here is derived from an EMBL/GenBank/DDBJ whole genome shotgun (WGS) entry which is preliminary data.</text>
</comment>
<dbReference type="CDD" id="cd00408">
    <property type="entry name" value="DHDPS-like"/>
    <property type="match status" value="1"/>
</dbReference>
<dbReference type="SUPFAM" id="SSF51569">
    <property type="entry name" value="Aldolase"/>
    <property type="match status" value="1"/>
</dbReference>
<dbReference type="SMART" id="SM01130">
    <property type="entry name" value="DHDPS"/>
    <property type="match status" value="1"/>
</dbReference>
<evidence type="ECO:0000313" key="4">
    <source>
        <dbReference type="EMBL" id="MEJ1154663.1"/>
    </source>
</evidence>
<dbReference type="InterPro" id="IPR013785">
    <property type="entry name" value="Aldolase_TIM"/>
</dbReference>
<keyword evidence="2 3" id="KW-0456">Lyase</keyword>
<gene>
    <name evidence="4" type="ORF">WDU96_03495</name>
</gene>